<gene>
    <name evidence="4" type="ORF">THAPSDRAFT_25470</name>
</gene>
<dbReference type="HOGENOM" id="CLU_274595_0_0_1"/>
<organism evidence="4 5">
    <name type="scientific">Thalassiosira pseudonana</name>
    <name type="common">Marine diatom</name>
    <name type="synonym">Cyclotella nana</name>
    <dbReference type="NCBI Taxonomy" id="35128"/>
    <lineage>
        <taxon>Eukaryota</taxon>
        <taxon>Sar</taxon>
        <taxon>Stramenopiles</taxon>
        <taxon>Ochrophyta</taxon>
        <taxon>Bacillariophyta</taxon>
        <taxon>Coscinodiscophyceae</taxon>
        <taxon>Thalassiosirophycidae</taxon>
        <taxon>Thalassiosirales</taxon>
        <taxon>Thalassiosiraceae</taxon>
        <taxon>Thalassiosira</taxon>
    </lineage>
</organism>
<name>B8LD65_THAPS</name>
<dbReference type="PANTHER" id="PTHR46361:SF3">
    <property type="entry name" value="ELECTRON CARRIER_ PROTEIN DISULFIDE OXIDOREDUCTASE"/>
    <property type="match status" value="1"/>
</dbReference>
<dbReference type="InterPro" id="IPR006869">
    <property type="entry name" value="DUF547"/>
</dbReference>
<dbReference type="eggNOG" id="ENOG502RRC0">
    <property type="taxonomic scope" value="Eukaryota"/>
</dbReference>
<dbReference type="RefSeq" id="XP_002297027.1">
    <property type="nucleotide sequence ID" value="XM_002296991.1"/>
</dbReference>
<evidence type="ECO:0000256" key="1">
    <source>
        <dbReference type="SAM" id="MobiDB-lite"/>
    </source>
</evidence>
<dbReference type="PANTHER" id="PTHR46361">
    <property type="entry name" value="ELECTRON CARRIER/ PROTEIN DISULFIDE OXIDOREDUCTASE"/>
    <property type="match status" value="1"/>
</dbReference>
<dbReference type="Proteomes" id="UP000001449">
    <property type="component" value="Unassembled WGS sequence"/>
</dbReference>
<sequence>MKAMSSCCCPVVPSSNPKDDARAIRYILTGGASSDEHAQQAASSLSSSVEVVEIQLQRKSNDADAVDDTLLLRTSMGIEMLDTDAFARTDHHTADQFDTLRMIFVPSCTADVPTTHPSAILSVSNDAIGHIHRRATSTHHSFGCIRVNSHVLKLRLGGGSVVLLVGQSYLHEKGYASALHASSQPNQRDGASGDAATDNNGRKKHFPTRIRDISTLTPPRLRSGVNAMSNNINGIIRPLVSNQKQLPRVKATTAKTVTKVVKSEGTVTVEQTKVAQQSAAPALASSLAQSSFESSSSVDQEFIPTTTFKPTVSTQPSSNLPTCEASFISETTHCIPNHPTQLQTMSINSKEGIPFETDLFVGKVLLLIKPPPTIHSDNTNGDGCYTPEIFTKKKRTIQVQFQGKFKRKPTGLLYCGGEITRPMKLGLVTRGLCNMLLKMLSKFNFGMHHSFGSDTEYAHIVFPAWTFFDRVVVSKPGEEVPTLGEEFLESEASQQSRRNADLKGCAGGWNTRDTFSMSFHNMYLDLAMWRTINLPIAKDMDLSMFWGEGMLRLVMYEVSLVVGGGERHVTKELSYYVGVEIKYLSDGGKEAGEEERINTSEDDIDVAPWNKARASMRRITSYSEIQIIQSDVEDDDRVAVALQSSAINNIEEDGDEGEEEELSDSDETLFYDADSHHCSDRESYLEWESLKSINVKGDDLCPIFVQLWRGKGKTPKYATYFAVVGADDRVVFREWRHFQKQFSSEDRLDMVFVPSRASKWEKKRRIIGNMMARDRLDGGSSGVQECMAGDETDCDRKFLRRSIDSFVHSSEREKSLAWDCVARARSERHWVEESVAISSNHVSFFEPGCRYPLYRIDVESIISVSALDGERQKPKLNGYHFMVIEVLGHSTYLMVSDKGTRSKIINVIIELARSSSTSSKDDWHLSLDDPAKQFLHKSTSWDCKQRRILNCQDLVFHSPTHLDRANHPCDYIANVLLMALDLNDMACDGVASFLHKVSQLKAISTRQLTEDEKLAFFLNLYHVMILHAYYVLGPPPTSNVLRWANYFNTVSYQCCDDIFSIAELEHCIIRTNPPSHFTTKFAIPKSSYTFALQSWFSSDFGDSLIATLGPYFTEKQQSMVDKYSLGGMKLKYQPYNFNCRPSPLILFQPRTASNPIGDKTFVLSRMP</sequence>
<evidence type="ECO:0008006" key="6">
    <source>
        <dbReference type="Google" id="ProtNLM"/>
    </source>
</evidence>
<dbReference type="Pfam" id="PF04784">
    <property type="entry name" value="DUF547"/>
    <property type="match status" value="1"/>
</dbReference>
<evidence type="ECO:0000313" key="5">
    <source>
        <dbReference type="Proteomes" id="UP000001449"/>
    </source>
</evidence>
<dbReference type="STRING" id="35128.B8LD65"/>
<evidence type="ECO:0000259" key="3">
    <source>
        <dbReference type="Pfam" id="PF08588"/>
    </source>
</evidence>
<feature type="domain" description="DUF547" evidence="2">
    <location>
        <begin position="1006"/>
        <end position="1088"/>
    </location>
</feature>
<feature type="domain" description="Domain of unknown function at the cortex 1" evidence="3">
    <location>
        <begin position="336"/>
        <end position="557"/>
    </location>
</feature>
<dbReference type="EMBL" id="DS999419">
    <property type="protein sequence ID" value="EED86755.1"/>
    <property type="molecule type" value="Genomic_DNA"/>
</dbReference>
<dbReference type="Pfam" id="PF08588">
    <property type="entry name" value="Duc1"/>
    <property type="match status" value="1"/>
</dbReference>
<keyword evidence="5" id="KW-1185">Reference proteome</keyword>
<dbReference type="AlphaFoldDB" id="B8LD65"/>
<protein>
    <recommendedName>
        <fullName evidence="6">DUF547 domain-containing protein</fullName>
    </recommendedName>
</protein>
<dbReference type="InParanoid" id="B8LD65"/>
<evidence type="ECO:0000259" key="2">
    <source>
        <dbReference type="Pfam" id="PF04784"/>
    </source>
</evidence>
<reference evidence="4 5" key="1">
    <citation type="journal article" date="2004" name="Science">
        <title>The genome of the diatom Thalassiosira pseudonana: ecology, evolution, and metabolism.</title>
        <authorList>
            <person name="Armbrust E.V."/>
            <person name="Berges J.A."/>
            <person name="Bowler C."/>
            <person name="Green B.R."/>
            <person name="Martinez D."/>
            <person name="Putnam N.H."/>
            <person name="Zhou S."/>
            <person name="Allen A.E."/>
            <person name="Apt K.E."/>
            <person name="Bechner M."/>
            <person name="Brzezinski M.A."/>
            <person name="Chaal B.K."/>
            <person name="Chiovitti A."/>
            <person name="Davis A.K."/>
            <person name="Demarest M.S."/>
            <person name="Detter J.C."/>
            <person name="Glavina T."/>
            <person name="Goodstein D."/>
            <person name="Hadi M.Z."/>
            <person name="Hellsten U."/>
            <person name="Hildebrand M."/>
            <person name="Jenkins B.D."/>
            <person name="Jurka J."/>
            <person name="Kapitonov V.V."/>
            <person name="Kroger N."/>
            <person name="Lau W.W."/>
            <person name="Lane T.W."/>
            <person name="Larimer F.W."/>
            <person name="Lippmeier J.C."/>
            <person name="Lucas S."/>
            <person name="Medina M."/>
            <person name="Montsant A."/>
            <person name="Obornik M."/>
            <person name="Parker M.S."/>
            <person name="Palenik B."/>
            <person name="Pazour G.J."/>
            <person name="Richardson P.M."/>
            <person name="Rynearson T.A."/>
            <person name="Saito M.A."/>
            <person name="Schwartz D.C."/>
            <person name="Thamatrakoln K."/>
            <person name="Valentin K."/>
            <person name="Vardi A."/>
            <person name="Wilkerson F.P."/>
            <person name="Rokhsar D.S."/>
        </authorList>
    </citation>
    <scope>NUCLEOTIDE SEQUENCE [LARGE SCALE GENOMIC DNA]</scope>
    <source>
        <strain evidence="4 5">CCMP1335</strain>
    </source>
</reference>
<accession>B8LD65</accession>
<proteinExistence type="predicted"/>
<dbReference type="PaxDb" id="35128-Thaps25470"/>
<reference evidence="4 5" key="2">
    <citation type="journal article" date="2008" name="Nature">
        <title>The Phaeodactylum genome reveals the evolutionary history of diatom genomes.</title>
        <authorList>
            <person name="Bowler C."/>
            <person name="Allen A.E."/>
            <person name="Badger J.H."/>
            <person name="Grimwood J."/>
            <person name="Jabbari K."/>
            <person name="Kuo A."/>
            <person name="Maheswari U."/>
            <person name="Martens C."/>
            <person name="Maumus F."/>
            <person name="Otillar R.P."/>
            <person name="Rayko E."/>
            <person name="Salamov A."/>
            <person name="Vandepoele K."/>
            <person name="Beszteri B."/>
            <person name="Gruber A."/>
            <person name="Heijde M."/>
            <person name="Katinka M."/>
            <person name="Mock T."/>
            <person name="Valentin K."/>
            <person name="Verret F."/>
            <person name="Berges J.A."/>
            <person name="Brownlee C."/>
            <person name="Cadoret J.P."/>
            <person name="Chiovitti A."/>
            <person name="Choi C.J."/>
            <person name="Coesel S."/>
            <person name="De Martino A."/>
            <person name="Detter J.C."/>
            <person name="Durkin C."/>
            <person name="Falciatore A."/>
            <person name="Fournet J."/>
            <person name="Haruta M."/>
            <person name="Huysman M.J."/>
            <person name="Jenkins B.D."/>
            <person name="Jiroutova K."/>
            <person name="Jorgensen R.E."/>
            <person name="Joubert Y."/>
            <person name="Kaplan A."/>
            <person name="Kroger N."/>
            <person name="Kroth P.G."/>
            <person name="La Roche J."/>
            <person name="Lindquist E."/>
            <person name="Lommer M."/>
            <person name="Martin-Jezequel V."/>
            <person name="Lopez P.J."/>
            <person name="Lucas S."/>
            <person name="Mangogna M."/>
            <person name="McGinnis K."/>
            <person name="Medlin L.K."/>
            <person name="Montsant A."/>
            <person name="Oudot-Le Secq M.P."/>
            <person name="Napoli C."/>
            <person name="Obornik M."/>
            <person name="Parker M.S."/>
            <person name="Petit J.L."/>
            <person name="Porcel B.M."/>
            <person name="Poulsen N."/>
            <person name="Robison M."/>
            <person name="Rychlewski L."/>
            <person name="Rynearson T.A."/>
            <person name="Schmutz J."/>
            <person name="Shapiro H."/>
            <person name="Siaut M."/>
            <person name="Stanley M."/>
            <person name="Sussman M.R."/>
            <person name="Taylor A.R."/>
            <person name="Vardi A."/>
            <person name="von Dassow P."/>
            <person name="Vyverman W."/>
            <person name="Willis A."/>
            <person name="Wyrwicz L.S."/>
            <person name="Rokhsar D.S."/>
            <person name="Weissenbach J."/>
            <person name="Armbrust E.V."/>
            <person name="Green B.R."/>
            <person name="Van de Peer Y."/>
            <person name="Grigoriev I.V."/>
        </authorList>
    </citation>
    <scope>NUCLEOTIDE SEQUENCE [LARGE SCALE GENOMIC DNA]</scope>
    <source>
        <strain evidence="4 5">CCMP1335</strain>
    </source>
</reference>
<dbReference type="InterPro" id="IPR013897">
    <property type="entry name" value="Duc1"/>
</dbReference>
<dbReference type="KEGG" id="tps:THAPSDRAFT_25470"/>
<feature type="region of interest" description="Disordered" evidence="1">
    <location>
        <begin position="180"/>
        <end position="205"/>
    </location>
</feature>
<dbReference type="GeneID" id="7446290"/>
<feature type="compositionally biased region" description="Polar residues" evidence="1">
    <location>
        <begin position="180"/>
        <end position="189"/>
    </location>
</feature>
<evidence type="ECO:0000313" key="4">
    <source>
        <dbReference type="EMBL" id="EED86755.1"/>
    </source>
</evidence>